<dbReference type="PANTHER" id="PTHR30469">
    <property type="entry name" value="MULTIDRUG RESISTANCE PROTEIN MDTA"/>
    <property type="match status" value="1"/>
</dbReference>
<protein>
    <submittedName>
        <fullName evidence="4">Efflux RND transporter periplasmic adaptor subunit</fullName>
    </submittedName>
</protein>
<keyword evidence="5" id="KW-1185">Reference proteome</keyword>
<dbReference type="GO" id="GO:0015562">
    <property type="term" value="F:efflux transmembrane transporter activity"/>
    <property type="evidence" value="ECO:0007669"/>
    <property type="project" value="TreeGrafter"/>
</dbReference>
<dbReference type="RefSeq" id="WP_128440938.1">
    <property type="nucleotide sequence ID" value="NZ_SBIP01000001.1"/>
</dbReference>
<name>A0A444LLA3_9HYPH</name>
<dbReference type="Proteomes" id="UP000287687">
    <property type="component" value="Unassembled WGS sequence"/>
</dbReference>
<dbReference type="SUPFAM" id="SSF111369">
    <property type="entry name" value="HlyD-like secretion proteins"/>
    <property type="match status" value="1"/>
</dbReference>
<dbReference type="Gene3D" id="1.10.287.470">
    <property type="entry name" value="Helix hairpin bin"/>
    <property type="match status" value="1"/>
</dbReference>
<evidence type="ECO:0000313" key="4">
    <source>
        <dbReference type="EMBL" id="RWX81111.1"/>
    </source>
</evidence>
<keyword evidence="2" id="KW-0472">Membrane</keyword>
<evidence type="ECO:0000259" key="3">
    <source>
        <dbReference type="Pfam" id="PF25954"/>
    </source>
</evidence>
<dbReference type="Gene3D" id="2.40.50.100">
    <property type="match status" value="1"/>
</dbReference>
<dbReference type="EMBL" id="SBIP01000001">
    <property type="protein sequence ID" value="RWX81111.1"/>
    <property type="molecule type" value="Genomic_DNA"/>
</dbReference>
<reference evidence="4 5" key="1">
    <citation type="submission" date="2019-01" db="EMBL/GenBank/DDBJ databases">
        <title>The draft genome of Rhizobium sp. 24NR.</title>
        <authorList>
            <person name="Liu L."/>
            <person name="Liang L."/>
            <person name="Shi S."/>
            <person name="Xu L."/>
            <person name="Wang X."/>
            <person name="Li L."/>
            <person name="Zhang X."/>
        </authorList>
    </citation>
    <scope>NUCLEOTIDE SEQUENCE [LARGE SCALE GENOMIC DNA]</scope>
    <source>
        <strain evidence="4 5">24NR</strain>
    </source>
</reference>
<keyword evidence="2" id="KW-0812">Transmembrane</keyword>
<sequence>MNTHVDILTEHGRRRAETLKSLSLEALSYDIQPPKPMLRRLVLPACLSALMVGAALGAFLYRSDVVRQFETMAGALSDPKRSAAGSVVTTSGQSERIAERSAISHSIPARREVTGSGFVVAPRMTTVFSKYEGRITDITVEAGGAVQAGQVLITLYDAGARFALDQATDAKAQAELVLAASRIDLAQAGTLLNRAEILAARDATSRQALEAARAVMERASNTVAQARQSSGNADLAIRIAQERLEELIIRAPFAGTVTRLDAHVGDTVLARVDSVRESQSLLTITDTKSLVIDADVAETNIASLRPGLRGEAVLDGFPGRPFTIEVLRLAPVASADKGTIALRLALDNPPEGIRPNMAARIRIALDTSGEPAQ</sequence>
<dbReference type="Pfam" id="PF25954">
    <property type="entry name" value="Beta-barrel_RND_2"/>
    <property type="match status" value="1"/>
</dbReference>
<dbReference type="InterPro" id="IPR006143">
    <property type="entry name" value="RND_pump_MFP"/>
</dbReference>
<comment type="similarity">
    <text evidence="1">Belongs to the membrane fusion protein (MFP) (TC 8.A.1) family.</text>
</comment>
<comment type="caution">
    <text evidence="4">The sequence shown here is derived from an EMBL/GenBank/DDBJ whole genome shotgun (WGS) entry which is preliminary data.</text>
</comment>
<evidence type="ECO:0000256" key="1">
    <source>
        <dbReference type="ARBA" id="ARBA00009477"/>
    </source>
</evidence>
<dbReference type="NCBIfam" id="TIGR01730">
    <property type="entry name" value="RND_mfp"/>
    <property type="match status" value="1"/>
</dbReference>
<evidence type="ECO:0000313" key="5">
    <source>
        <dbReference type="Proteomes" id="UP000287687"/>
    </source>
</evidence>
<dbReference type="OrthoDB" id="9806939at2"/>
<organism evidence="4 5">
    <name type="scientific">Neorhizobium lilium</name>
    <dbReference type="NCBI Taxonomy" id="2503024"/>
    <lineage>
        <taxon>Bacteria</taxon>
        <taxon>Pseudomonadati</taxon>
        <taxon>Pseudomonadota</taxon>
        <taxon>Alphaproteobacteria</taxon>
        <taxon>Hyphomicrobiales</taxon>
        <taxon>Rhizobiaceae</taxon>
        <taxon>Rhizobium/Agrobacterium group</taxon>
        <taxon>Neorhizobium</taxon>
    </lineage>
</organism>
<accession>A0A444LLA3</accession>
<dbReference type="PANTHER" id="PTHR30469:SF15">
    <property type="entry name" value="HLYD FAMILY OF SECRETION PROTEINS"/>
    <property type="match status" value="1"/>
</dbReference>
<evidence type="ECO:0000256" key="2">
    <source>
        <dbReference type="SAM" id="Phobius"/>
    </source>
</evidence>
<feature type="transmembrane region" description="Helical" evidence="2">
    <location>
        <begin position="41"/>
        <end position="61"/>
    </location>
</feature>
<feature type="domain" description="CusB-like beta-barrel" evidence="3">
    <location>
        <begin position="292"/>
        <end position="364"/>
    </location>
</feature>
<dbReference type="Gene3D" id="2.40.30.170">
    <property type="match status" value="1"/>
</dbReference>
<keyword evidence="2" id="KW-1133">Transmembrane helix</keyword>
<gene>
    <name evidence="4" type="ORF">EPK99_01905</name>
</gene>
<dbReference type="InterPro" id="IPR058792">
    <property type="entry name" value="Beta-barrel_RND_2"/>
</dbReference>
<proteinExistence type="inferred from homology"/>
<dbReference type="AlphaFoldDB" id="A0A444LLA3"/>
<dbReference type="GO" id="GO:1990281">
    <property type="term" value="C:efflux pump complex"/>
    <property type="evidence" value="ECO:0007669"/>
    <property type="project" value="TreeGrafter"/>
</dbReference>